<dbReference type="SMART" id="SM00173">
    <property type="entry name" value="RAS"/>
    <property type="match status" value="1"/>
</dbReference>
<dbReference type="GO" id="GO:0005525">
    <property type="term" value="F:GTP binding"/>
    <property type="evidence" value="ECO:0007669"/>
    <property type="project" value="InterPro"/>
</dbReference>
<dbReference type="SUPFAM" id="SSF52540">
    <property type="entry name" value="P-loop containing nucleoside triphosphate hydrolases"/>
    <property type="match status" value="1"/>
</dbReference>
<proteinExistence type="predicted"/>
<feature type="compositionally biased region" description="Low complexity" evidence="2">
    <location>
        <begin position="821"/>
        <end position="830"/>
    </location>
</feature>
<dbReference type="PROSITE" id="PS51420">
    <property type="entry name" value="RHO"/>
    <property type="match status" value="1"/>
</dbReference>
<dbReference type="InterPro" id="IPR001138">
    <property type="entry name" value="Zn2Cys6_DnaBD"/>
</dbReference>
<dbReference type="PRINTS" id="PR00449">
    <property type="entry name" value="RASTRNSFRMNG"/>
</dbReference>
<dbReference type="Gene3D" id="3.40.50.300">
    <property type="entry name" value="P-loop containing nucleotide triphosphate hydrolases"/>
    <property type="match status" value="1"/>
</dbReference>
<dbReference type="PROSITE" id="PS51421">
    <property type="entry name" value="RAS"/>
    <property type="match status" value="1"/>
</dbReference>
<dbReference type="CDD" id="cd00067">
    <property type="entry name" value="GAL4"/>
    <property type="match status" value="1"/>
</dbReference>
<protein>
    <submittedName>
        <fullName evidence="3">Ras-like GTP-binding protein</fullName>
    </submittedName>
</protein>
<keyword evidence="1" id="KW-0539">Nucleus</keyword>
<feature type="compositionally biased region" description="Low complexity" evidence="2">
    <location>
        <begin position="329"/>
        <end position="339"/>
    </location>
</feature>
<comment type="caution">
    <text evidence="3">The sequence shown here is derived from an EMBL/GenBank/DDBJ whole genome shotgun (WGS) entry which is preliminary data.</text>
</comment>
<evidence type="ECO:0000313" key="3">
    <source>
        <dbReference type="EMBL" id="TQV98856.1"/>
    </source>
</evidence>
<evidence type="ECO:0000313" key="4">
    <source>
        <dbReference type="Proteomes" id="UP000315783"/>
    </source>
</evidence>
<dbReference type="GO" id="GO:0000981">
    <property type="term" value="F:DNA-binding transcription factor activity, RNA polymerase II-specific"/>
    <property type="evidence" value="ECO:0007669"/>
    <property type="project" value="InterPro"/>
</dbReference>
<gene>
    <name evidence="3" type="ORF">IF1G_02936</name>
</gene>
<dbReference type="Pfam" id="PF00071">
    <property type="entry name" value="Ras"/>
    <property type="match status" value="1"/>
</dbReference>
<accession>A0A545VAU7</accession>
<feature type="region of interest" description="Disordered" evidence="2">
    <location>
        <begin position="314"/>
        <end position="342"/>
    </location>
</feature>
<dbReference type="InterPro" id="IPR005225">
    <property type="entry name" value="Small_GTP-bd"/>
</dbReference>
<dbReference type="InterPro" id="IPR027417">
    <property type="entry name" value="P-loop_NTPase"/>
</dbReference>
<dbReference type="PROSITE" id="PS51417">
    <property type="entry name" value="ARF"/>
    <property type="match status" value="1"/>
</dbReference>
<dbReference type="Pfam" id="PF11951">
    <property type="entry name" value="Fungal_trans_2"/>
    <property type="match status" value="1"/>
</dbReference>
<dbReference type="PROSITE" id="PS51419">
    <property type="entry name" value="RAB"/>
    <property type="match status" value="1"/>
</dbReference>
<dbReference type="FunFam" id="3.40.50.300:FF:001447">
    <property type="entry name" value="Ras-related protein Rab-1B"/>
    <property type="match status" value="1"/>
</dbReference>
<dbReference type="NCBIfam" id="TIGR00231">
    <property type="entry name" value="small_GTP"/>
    <property type="match status" value="1"/>
</dbReference>
<dbReference type="PANTHER" id="PTHR38791:SF13">
    <property type="entry name" value="ZN(2)-C6 FUNGAL-TYPE DOMAIN-CONTAINING PROTEIN"/>
    <property type="match status" value="1"/>
</dbReference>
<dbReference type="OrthoDB" id="4314040at2759"/>
<dbReference type="SMART" id="SM00174">
    <property type="entry name" value="RHO"/>
    <property type="match status" value="1"/>
</dbReference>
<name>A0A545VAU7_9HYPO</name>
<feature type="region of interest" description="Disordered" evidence="2">
    <location>
        <begin position="800"/>
        <end position="863"/>
    </location>
</feature>
<organism evidence="3 4">
    <name type="scientific">Cordyceps javanica</name>
    <dbReference type="NCBI Taxonomy" id="43265"/>
    <lineage>
        <taxon>Eukaryota</taxon>
        <taxon>Fungi</taxon>
        <taxon>Dikarya</taxon>
        <taxon>Ascomycota</taxon>
        <taxon>Pezizomycotina</taxon>
        <taxon>Sordariomycetes</taxon>
        <taxon>Hypocreomycetidae</taxon>
        <taxon>Hypocreales</taxon>
        <taxon>Cordycipitaceae</taxon>
        <taxon>Cordyceps</taxon>
    </lineage>
</organism>
<dbReference type="EMBL" id="SPUK01000003">
    <property type="protein sequence ID" value="TQV98856.1"/>
    <property type="molecule type" value="Genomic_DNA"/>
</dbReference>
<dbReference type="InterPro" id="IPR021858">
    <property type="entry name" value="Fun_TF"/>
</dbReference>
<dbReference type="AlphaFoldDB" id="A0A545VAU7"/>
<dbReference type="PANTHER" id="PTHR38791">
    <property type="entry name" value="ZN(II)2CYS6 TRANSCRIPTION FACTOR (EUROFUNG)-RELATED-RELATED"/>
    <property type="match status" value="1"/>
</dbReference>
<reference evidence="3 4" key="1">
    <citation type="journal article" date="2019" name="Appl. Microbiol. Biotechnol.">
        <title>Genome sequence of Isaria javanica and comparative genome analysis insights into family S53 peptidase evolution in fungal entomopathogens.</title>
        <authorList>
            <person name="Lin R."/>
            <person name="Zhang X."/>
            <person name="Xin B."/>
            <person name="Zou M."/>
            <person name="Gao Y."/>
            <person name="Qin F."/>
            <person name="Hu Q."/>
            <person name="Xie B."/>
            <person name="Cheng X."/>
        </authorList>
    </citation>
    <scope>NUCLEOTIDE SEQUENCE [LARGE SCALE GENOMIC DNA]</scope>
    <source>
        <strain evidence="3 4">IJ1G</strain>
    </source>
</reference>
<sequence>MSSLEAKIVVLGAQNVGKTSLVMRYCKGAFNPAQTTSTVGASFLTKRVVDTDADTVVRLQIWDTAGQERFRSISRLYYRGANACILCYDITDAQSFADMGVWLTELRQNLPNDVVLHVVGTKADIVTRDPSARQVPFERCIAYVAENLAPGLGSTPPPTATATAMNGNVSLSSASAMGEPRSPSSKRSSGFWGQEVGWDACHEISAESGEGVEEVFRVVARKLVEQNRKMQQALLLATALPGTPGYIDGMDGGYFEGRDHKGSFRVGRDRRSWLFSPAFSPAITVERPCDETKPFCNRCRKNKRQCPGYPVVTSTQSRPYGEGRKPVKKGTVVSSGSSSSDEDEYYTNRWIIHAAHRADAATSSVDSTIKIPLQDAASCHFLSNWVLLPPEGTNRGIFEFLLPIQKTAPRGSPFYLAFMACSLSSLTQQGFDPTIERQAASYYVKALAATSNALSRPSVATSDSTLATVMLLGLYEIQSASARGVEGWAAHTSGSMQLMNSRSWKKLNTDLGMGIFVAVRVNLILLGLLHGKPPPTASEWWGKGTFKDKYALVGLHLTTITSELRNQLDSLLDLEYATLDDFDQLAALMKKCQVVEEQCRNWPETLPEYFKFSTAAWINHPPADPTKAEALPGPVHSYRGPWVGAIWSMVRTSRLVLMNSILRCSALIHQQTDIKALPEYSSLEQRCTDVIHEAIAGVPYLLGWFKNRTALLPTMPSYACGQNGAQSRLSAFLAMFPLTAIQDHDFATDEQRSFAEGRLQFMAHNLGLRSAAYVEKSTGRTPSATILKDYDSRSATQWRRLRPPPNEADVAGPLKCEPVDDGAAIAAADDAANDPEPVKEDGELPVHPGSLWIDATQPQKQDS</sequence>
<dbReference type="InterPro" id="IPR001806">
    <property type="entry name" value="Small_GTPase"/>
</dbReference>
<evidence type="ECO:0000256" key="1">
    <source>
        <dbReference type="ARBA" id="ARBA00023242"/>
    </source>
</evidence>
<dbReference type="Proteomes" id="UP000315783">
    <property type="component" value="Unassembled WGS sequence"/>
</dbReference>
<keyword evidence="4" id="KW-1185">Reference proteome</keyword>
<dbReference type="SMART" id="SM00175">
    <property type="entry name" value="RAB"/>
    <property type="match status" value="1"/>
</dbReference>
<dbReference type="CDD" id="cd00154">
    <property type="entry name" value="Rab"/>
    <property type="match status" value="1"/>
</dbReference>
<dbReference type="InterPro" id="IPR053175">
    <property type="entry name" value="DHMBA_Reg_Transcription_Factor"/>
</dbReference>
<evidence type="ECO:0000256" key="2">
    <source>
        <dbReference type="SAM" id="MobiDB-lite"/>
    </source>
</evidence>
<dbReference type="STRING" id="43265.A0A545VAU7"/>
<dbReference type="GO" id="GO:0003924">
    <property type="term" value="F:GTPase activity"/>
    <property type="evidence" value="ECO:0007669"/>
    <property type="project" value="InterPro"/>
</dbReference>
<dbReference type="GO" id="GO:0008270">
    <property type="term" value="F:zinc ion binding"/>
    <property type="evidence" value="ECO:0007669"/>
    <property type="project" value="InterPro"/>
</dbReference>